<accession>X1S0Q1</accession>
<dbReference type="GO" id="GO:0009055">
    <property type="term" value="F:electron transfer activity"/>
    <property type="evidence" value="ECO:0007669"/>
    <property type="project" value="InterPro"/>
</dbReference>
<dbReference type="GO" id="GO:0051536">
    <property type="term" value="F:iron-sulfur cluster binding"/>
    <property type="evidence" value="ECO:0007669"/>
    <property type="project" value="InterPro"/>
</dbReference>
<sequence length="43" mass="4401">CRCGVGDLKAITKGNELCGAYSLDTISTGGAIAFAMECFENGL</sequence>
<dbReference type="InterPro" id="IPR036021">
    <property type="entry name" value="Tungsten_al_ferr_oxy-like_C"/>
</dbReference>
<protein>
    <recommendedName>
        <fullName evidence="1">Aldehyde ferredoxin oxidoreductase C-terminal domain-containing protein</fullName>
    </recommendedName>
</protein>
<dbReference type="GO" id="GO:0016625">
    <property type="term" value="F:oxidoreductase activity, acting on the aldehyde or oxo group of donors, iron-sulfur protein as acceptor"/>
    <property type="evidence" value="ECO:0007669"/>
    <property type="project" value="InterPro"/>
</dbReference>
<organism evidence="2">
    <name type="scientific">marine sediment metagenome</name>
    <dbReference type="NCBI Taxonomy" id="412755"/>
    <lineage>
        <taxon>unclassified sequences</taxon>
        <taxon>metagenomes</taxon>
        <taxon>ecological metagenomes</taxon>
    </lineage>
</organism>
<dbReference type="InterPro" id="IPR001203">
    <property type="entry name" value="OxRdtase_Ald_Fedxn_C"/>
</dbReference>
<dbReference type="AlphaFoldDB" id="X1S0Q1"/>
<proteinExistence type="predicted"/>
<gene>
    <name evidence="2" type="ORF">S06H3_66892</name>
</gene>
<dbReference type="InterPro" id="IPR013984">
    <property type="entry name" value="Ald_Fedxn_OxRdtase_dom2"/>
</dbReference>
<dbReference type="Pfam" id="PF01314">
    <property type="entry name" value="AFOR_C"/>
    <property type="match status" value="1"/>
</dbReference>
<dbReference type="SUPFAM" id="SSF48310">
    <property type="entry name" value="Aldehyde ferredoxin oxidoreductase, C-terminal domains"/>
    <property type="match status" value="1"/>
</dbReference>
<dbReference type="Gene3D" id="1.10.569.10">
    <property type="entry name" value="Aldehyde Ferredoxin Oxidoreductase Protein, subunit A, domain 2"/>
    <property type="match status" value="1"/>
</dbReference>
<evidence type="ECO:0000313" key="2">
    <source>
        <dbReference type="EMBL" id="GAI61369.1"/>
    </source>
</evidence>
<feature type="domain" description="Aldehyde ferredoxin oxidoreductase C-terminal" evidence="1">
    <location>
        <begin position="2"/>
        <end position="43"/>
    </location>
</feature>
<feature type="non-terminal residue" evidence="2">
    <location>
        <position position="43"/>
    </location>
</feature>
<dbReference type="EMBL" id="BARV01045891">
    <property type="protein sequence ID" value="GAI61369.1"/>
    <property type="molecule type" value="Genomic_DNA"/>
</dbReference>
<feature type="non-terminal residue" evidence="2">
    <location>
        <position position="1"/>
    </location>
</feature>
<evidence type="ECO:0000259" key="1">
    <source>
        <dbReference type="Pfam" id="PF01314"/>
    </source>
</evidence>
<reference evidence="2" key="1">
    <citation type="journal article" date="2014" name="Front. Microbiol.">
        <title>High frequency of phylogenetically diverse reductive dehalogenase-homologous genes in deep subseafloor sedimentary metagenomes.</title>
        <authorList>
            <person name="Kawai M."/>
            <person name="Futagami T."/>
            <person name="Toyoda A."/>
            <person name="Takaki Y."/>
            <person name="Nishi S."/>
            <person name="Hori S."/>
            <person name="Arai W."/>
            <person name="Tsubouchi T."/>
            <person name="Morono Y."/>
            <person name="Uchiyama I."/>
            <person name="Ito T."/>
            <person name="Fujiyama A."/>
            <person name="Inagaki F."/>
            <person name="Takami H."/>
        </authorList>
    </citation>
    <scope>NUCLEOTIDE SEQUENCE</scope>
    <source>
        <strain evidence="2">Expedition CK06-06</strain>
    </source>
</reference>
<name>X1S0Q1_9ZZZZ</name>
<comment type="caution">
    <text evidence="2">The sequence shown here is derived from an EMBL/GenBank/DDBJ whole genome shotgun (WGS) entry which is preliminary data.</text>
</comment>